<keyword evidence="9 14" id="KW-0472">Membrane</keyword>
<comment type="catalytic activity">
    <reaction evidence="12">
        <text>fluoride(in) = fluoride(out)</text>
        <dbReference type="Rhea" id="RHEA:76159"/>
        <dbReference type="ChEBI" id="CHEBI:17051"/>
    </reaction>
    <physiologicalReaction direction="left-to-right" evidence="12">
        <dbReference type="Rhea" id="RHEA:76160"/>
    </physiologicalReaction>
</comment>
<evidence type="ECO:0000256" key="9">
    <source>
        <dbReference type="ARBA" id="ARBA00023136"/>
    </source>
</evidence>
<dbReference type="InterPro" id="IPR003691">
    <property type="entry name" value="FluC"/>
</dbReference>
<evidence type="ECO:0000256" key="2">
    <source>
        <dbReference type="ARBA" id="ARBA00022448"/>
    </source>
</evidence>
<keyword evidence="16" id="KW-1185">Reference proteome</keyword>
<keyword evidence="2 14" id="KW-0813">Transport</keyword>
<comment type="subcellular location">
    <subcellularLocation>
        <location evidence="1 14">Cell membrane</location>
        <topology evidence="1 14">Multi-pass membrane protein</topology>
    </subcellularLocation>
</comment>
<sequence length="129" mass="14184">MTFISICIGGSIGALLRYWISVNLANRFPSKNLVATYLVNGIGSFLLGVMIGLIEAGKIPSSMITSIISIGFLGALTTFSTFSLECLQLLKDRNIGLFIQYILWTFVSTVMLFLLGSTFLSRVYSLLFH</sequence>
<keyword evidence="10 14" id="KW-0407">Ion channel</keyword>
<evidence type="ECO:0000256" key="5">
    <source>
        <dbReference type="ARBA" id="ARBA00022723"/>
    </source>
</evidence>
<proteinExistence type="inferred from homology"/>
<protein>
    <recommendedName>
        <fullName evidence="14">Fluoride-specific ion channel FluC</fullName>
    </recommendedName>
</protein>
<gene>
    <name evidence="14" type="primary">fluC</name>
    <name evidence="14" type="synonym">crcB</name>
    <name evidence="15" type="ORF">ACFSCX_03455</name>
</gene>
<accession>A0ABW4LM89</accession>
<feature type="binding site" evidence="14">
    <location>
        <position position="74"/>
    </location>
    <ligand>
        <name>Na(+)</name>
        <dbReference type="ChEBI" id="CHEBI:29101"/>
        <note>structural</note>
    </ligand>
</feature>
<feature type="transmembrane region" description="Helical" evidence="14">
    <location>
        <begin position="34"/>
        <end position="54"/>
    </location>
</feature>
<keyword evidence="8 14" id="KW-0406">Ion transport</keyword>
<keyword evidence="3 14" id="KW-1003">Cell membrane</keyword>
<evidence type="ECO:0000256" key="8">
    <source>
        <dbReference type="ARBA" id="ARBA00023065"/>
    </source>
</evidence>
<keyword evidence="5 14" id="KW-0479">Metal-binding</keyword>
<evidence type="ECO:0000256" key="3">
    <source>
        <dbReference type="ARBA" id="ARBA00022475"/>
    </source>
</evidence>
<organism evidence="15 16">
    <name type="scientific">Bacillus salitolerans</name>
    <dbReference type="NCBI Taxonomy" id="1437434"/>
    <lineage>
        <taxon>Bacteria</taxon>
        <taxon>Bacillati</taxon>
        <taxon>Bacillota</taxon>
        <taxon>Bacilli</taxon>
        <taxon>Bacillales</taxon>
        <taxon>Bacillaceae</taxon>
        <taxon>Bacillus</taxon>
    </lineage>
</organism>
<keyword evidence="6 14" id="KW-1133">Transmembrane helix</keyword>
<evidence type="ECO:0000256" key="10">
    <source>
        <dbReference type="ARBA" id="ARBA00023303"/>
    </source>
</evidence>
<keyword evidence="4 14" id="KW-0812">Transmembrane</keyword>
<evidence type="ECO:0000256" key="4">
    <source>
        <dbReference type="ARBA" id="ARBA00022692"/>
    </source>
</evidence>
<evidence type="ECO:0000256" key="11">
    <source>
        <dbReference type="ARBA" id="ARBA00035120"/>
    </source>
</evidence>
<dbReference type="EMBL" id="JBHUEM010000003">
    <property type="protein sequence ID" value="MFD1735612.1"/>
    <property type="molecule type" value="Genomic_DNA"/>
</dbReference>
<evidence type="ECO:0000256" key="1">
    <source>
        <dbReference type="ARBA" id="ARBA00004651"/>
    </source>
</evidence>
<evidence type="ECO:0000313" key="16">
    <source>
        <dbReference type="Proteomes" id="UP001597214"/>
    </source>
</evidence>
<comment type="activity regulation">
    <text evidence="14">Na(+) is not transported, but it plays an essential structural role and its presence is essential for fluoride channel function.</text>
</comment>
<feature type="transmembrane region" description="Helical" evidence="14">
    <location>
        <begin position="102"/>
        <end position="124"/>
    </location>
</feature>
<evidence type="ECO:0000256" key="14">
    <source>
        <dbReference type="HAMAP-Rule" id="MF_00454"/>
    </source>
</evidence>
<reference evidence="16" key="1">
    <citation type="journal article" date="2019" name="Int. J. Syst. Evol. Microbiol.">
        <title>The Global Catalogue of Microorganisms (GCM) 10K type strain sequencing project: providing services to taxonomists for standard genome sequencing and annotation.</title>
        <authorList>
            <consortium name="The Broad Institute Genomics Platform"/>
            <consortium name="The Broad Institute Genome Sequencing Center for Infectious Disease"/>
            <person name="Wu L."/>
            <person name="Ma J."/>
        </authorList>
    </citation>
    <scope>NUCLEOTIDE SEQUENCE [LARGE SCALE GENOMIC DNA]</scope>
    <source>
        <strain evidence="16">CCUG 49339</strain>
    </source>
</reference>
<comment type="caution">
    <text evidence="15">The sequence shown here is derived from an EMBL/GenBank/DDBJ whole genome shotgun (WGS) entry which is preliminary data.</text>
</comment>
<dbReference type="Proteomes" id="UP001597214">
    <property type="component" value="Unassembled WGS sequence"/>
</dbReference>
<dbReference type="HAMAP" id="MF_00454">
    <property type="entry name" value="FluC"/>
    <property type="match status" value="1"/>
</dbReference>
<evidence type="ECO:0000313" key="15">
    <source>
        <dbReference type="EMBL" id="MFD1735612.1"/>
    </source>
</evidence>
<evidence type="ECO:0000256" key="13">
    <source>
        <dbReference type="ARBA" id="ARBA00049940"/>
    </source>
</evidence>
<keyword evidence="7 14" id="KW-0915">Sodium</keyword>
<comment type="similarity">
    <text evidence="11 14">Belongs to the fluoride channel Fluc/FEX (TC 1.A.43) family.</text>
</comment>
<dbReference type="Pfam" id="PF02537">
    <property type="entry name" value="CRCB"/>
    <property type="match status" value="1"/>
</dbReference>
<dbReference type="RefSeq" id="WP_377926712.1">
    <property type="nucleotide sequence ID" value="NZ_JBHUEM010000003.1"/>
</dbReference>
<feature type="transmembrane region" description="Helical" evidence="14">
    <location>
        <begin position="66"/>
        <end position="90"/>
    </location>
</feature>
<evidence type="ECO:0000256" key="12">
    <source>
        <dbReference type="ARBA" id="ARBA00035585"/>
    </source>
</evidence>
<evidence type="ECO:0000256" key="6">
    <source>
        <dbReference type="ARBA" id="ARBA00022989"/>
    </source>
</evidence>
<comment type="function">
    <text evidence="13 14">Fluoride-specific ion channel. Important for reducing fluoride concentration in the cell, thus reducing its toxicity.</text>
</comment>
<name>A0ABW4LM89_9BACI</name>
<feature type="binding site" evidence="14">
    <location>
        <position position="77"/>
    </location>
    <ligand>
        <name>Na(+)</name>
        <dbReference type="ChEBI" id="CHEBI:29101"/>
        <note>structural</note>
    </ligand>
</feature>
<dbReference type="PANTHER" id="PTHR28259">
    <property type="entry name" value="FLUORIDE EXPORT PROTEIN 1-RELATED"/>
    <property type="match status" value="1"/>
</dbReference>
<dbReference type="PANTHER" id="PTHR28259:SF16">
    <property type="entry name" value="FLUORIDE-SPECIFIC ION CHANNEL FLUC 2"/>
    <property type="match status" value="1"/>
</dbReference>
<evidence type="ECO:0000256" key="7">
    <source>
        <dbReference type="ARBA" id="ARBA00023053"/>
    </source>
</evidence>